<organism evidence="1">
    <name type="scientific">Arundo donax</name>
    <name type="common">Giant reed</name>
    <name type="synonym">Donax arundinaceus</name>
    <dbReference type="NCBI Taxonomy" id="35708"/>
    <lineage>
        <taxon>Eukaryota</taxon>
        <taxon>Viridiplantae</taxon>
        <taxon>Streptophyta</taxon>
        <taxon>Embryophyta</taxon>
        <taxon>Tracheophyta</taxon>
        <taxon>Spermatophyta</taxon>
        <taxon>Magnoliopsida</taxon>
        <taxon>Liliopsida</taxon>
        <taxon>Poales</taxon>
        <taxon>Poaceae</taxon>
        <taxon>PACMAD clade</taxon>
        <taxon>Arundinoideae</taxon>
        <taxon>Arundineae</taxon>
        <taxon>Arundo</taxon>
    </lineage>
</organism>
<dbReference type="AlphaFoldDB" id="A0A0A9B568"/>
<name>A0A0A9B568_ARUDO</name>
<evidence type="ECO:0000313" key="1">
    <source>
        <dbReference type="EMBL" id="JAD58511.1"/>
    </source>
</evidence>
<reference evidence="1" key="1">
    <citation type="submission" date="2014-09" db="EMBL/GenBank/DDBJ databases">
        <authorList>
            <person name="Magalhaes I.L.F."/>
            <person name="Oliveira U."/>
            <person name="Santos F.R."/>
            <person name="Vidigal T.H.D.A."/>
            <person name="Brescovit A.D."/>
            <person name="Santos A.J."/>
        </authorList>
    </citation>
    <scope>NUCLEOTIDE SEQUENCE</scope>
    <source>
        <tissue evidence="1">Shoot tissue taken approximately 20 cm above the soil surface</tissue>
    </source>
</reference>
<protein>
    <submittedName>
        <fullName evidence="1">Uncharacterized protein</fullName>
    </submittedName>
</protein>
<proteinExistence type="predicted"/>
<accession>A0A0A9B568</accession>
<reference evidence="1" key="2">
    <citation type="journal article" date="2015" name="Data Brief">
        <title>Shoot transcriptome of the giant reed, Arundo donax.</title>
        <authorList>
            <person name="Barrero R.A."/>
            <person name="Guerrero F.D."/>
            <person name="Moolhuijzen P."/>
            <person name="Goolsby J.A."/>
            <person name="Tidwell J."/>
            <person name="Bellgard S.E."/>
            <person name="Bellgard M.I."/>
        </authorList>
    </citation>
    <scope>NUCLEOTIDE SEQUENCE</scope>
    <source>
        <tissue evidence="1">Shoot tissue taken approximately 20 cm above the soil surface</tissue>
    </source>
</reference>
<sequence length="53" mass="5723">MAIGTPSPGRSCCTSLGHIKLASIQRILNLVELCDSNVPRGQARHLPVFLTSY</sequence>
<dbReference type="EMBL" id="GBRH01239384">
    <property type="protein sequence ID" value="JAD58511.1"/>
    <property type="molecule type" value="Transcribed_RNA"/>
</dbReference>